<dbReference type="Proteomes" id="UP001231649">
    <property type="component" value="Chromosome 30"/>
</dbReference>
<evidence type="ECO:0000313" key="1">
    <source>
        <dbReference type="EMBL" id="KAJ8704797.1"/>
    </source>
</evidence>
<dbReference type="EMBL" id="CM056806">
    <property type="protein sequence ID" value="KAJ8704797.1"/>
    <property type="molecule type" value="Genomic_DNA"/>
</dbReference>
<evidence type="ECO:0000313" key="2">
    <source>
        <dbReference type="Proteomes" id="UP001231649"/>
    </source>
</evidence>
<accession>A0ACC2Q0I6</accession>
<proteinExistence type="predicted"/>
<protein>
    <submittedName>
        <fullName evidence="1">Uncharacterized protein</fullName>
    </submittedName>
</protein>
<organism evidence="1 2">
    <name type="scientific">Mythimna loreyi</name>
    <dbReference type="NCBI Taxonomy" id="667449"/>
    <lineage>
        <taxon>Eukaryota</taxon>
        <taxon>Metazoa</taxon>
        <taxon>Ecdysozoa</taxon>
        <taxon>Arthropoda</taxon>
        <taxon>Hexapoda</taxon>
        <taxon>Insecta</taxon>
        <taxon>Pterygota</taxon>
        <taxon>Neoptera</taxon>
        <taxon>Endopterygota</taxon>
        <taxon>Lepidoptera</taxon>
        <taxon>Glossata</taxon>
        <taxon>Ditrysia</taxon>
        <taxon>Noctuoidea</taxon>
        <taxon>Noctuidae</taxon>
        <taxon>Noctuinae</taxon>
        <taxon>Hadenini</taxon>
        <taxon>Mythimna</taxon>
    </lineage>
</organism>
<comment type="caution">
    <text evidence="1">The sequence shown here is derived from an EMBL/GenBank/DDBJ whole genome shotgun (WGS) entry which is preliminary data.</text>
</comment>
<sequence length="246" mass="28847">MKKIETYVFFDLETTGLIEGKDVPSITELGMLAVKRKHFLETRPDQELRVQHKFRMCFNPHRPLSDKSVELSGLTNELLEQEPELNAEAVDAISSFINCLQKPLCLIAHKGLKYHFPVLKYHLRRIEKQLNISKEVICTDSLYAFCDLLEQEKRGVGENLNEFMRENVTTYEELDRGKYFWTECKPDDSYQLKDIYARECPEAGLEGNRAENHCTMMLKVAHRRAGRFSEWVARNHCFFYQVPDFN</sequence>
<name>A0ACC2Q0I6_9NEOP</name>
<keyword evidence="2" id="KW-1185">Reference proteome</keyword>
<gene>
    <name evidence="1" type="ORF">PYW08_012117</name>
</gene>
<reference evidence="1" key="1">
    <citation type="submission" date="2023-03" db="EMBL/GenBank/DDBJ databases">
        <title>Chromosome-level genomes of two armyworms, Mythimna separata and Mythimna loreyi, provide insights into the biosynthesis and reception of sex pheromones.</title>
        <authorList>
            <person name="Zhao H."/>
        </authorList>
    </citation>
    <scope>NUCLEOTIDE SEQUENCE</scope>
    <source>
        <strain evidence="1">BeijingLab</strain>
    </source>
</reference>